<keyword evidence="4" id="KW-0813">Transport</keyword>
<evidence type="ECO:0000256" key="16">
    <source>
        <dbReference type="ARBA" id="ARBA00038164"/>
    </source>
</evidence>
<dbReference type="InterPro" id="IPR051875">
    <property type="entry name" value="Calcineurin_B_homologous"/>
</dbReference>
<evidence type="ECO:0000259" key="17">
    <source>
        <dbReference type="PROSITE" id="PS50222"/>
    </source>
</evidence>
<name>A0ABD2Q3H7_9PLAT</name>
<dbReference type="PROSITE" id="PS00018">
    <property type="entry name" value="EF_HAND_1"/>
    <property type="match status" value="1"/>
</dbReference>
<dbReference type="GO" id="GO:0005737">
    <property type="term" value="C:cytoplasm"/>
    <property type="evidence" value="ECO:0007669"/>
    <property type="project" value="UniProtKB-SubCell"/>
</dbReference>
<keyword evidence="11" id="KW-0106">Calcium</keyword>
<keyword evidence="9" id="KW-0479">Metal-binding</keyword>
<comment type="subcellular location">
    <subcellularLocation>
        <location evidence="2">Cell membrane</location>
    </subcellularLocation>
    <subcellularLocation>
        <location evidence="3">Cytoplasm</location>
    </subcellularLocation>
    <subcellularLocation>
        <location evidence="1">Nucleus</location>
    </subcellularLocation>
</comment>
<keyword evidence="10" id="KW-0677">Repeat</keyword>
<evidence type="ECO:0000256" key="14">
    <source>
        <dbReference type="ARBA" id="ARBA00023242"/>
    </source>
</evidence>
<evidence type="ECO:0000256" key="13">
    <source>
        <dbReference type="ARBA" id="ARBA00023136"/>
    </source>
</evidence>
<dbReference type="SMART" id="SM00054">
    <property type="entry name" value="EFh"/>
    <property type="match status" value="2"/>
</dbReference>
<keyword evidence="15" id="KW-0449">Lipoprotein</keyword>
<feature type="domain" description="EF-hand" evidence="17">
    <location>
        <begin position="154"/>
        <end position="189"/>
    </location>
</feature>
<sequence length="198" mass="22805">MGGNTSKALDEDVLKEISGETDCRSTLISIMKLVNTKQICRLYSRFDALDKSSAGYLRRNDLLRIPEIAINPLGDRIVNQFFENKEELNFHDYVRKLASFRKVKHNQGTVYSNKEAKLRFLFGMYDIDGDEKITPNELFGMLRLMVGSNISEDQVINIGDRTMAEADINGDGYITYEEFREAFENVDIEEKMSIKFME</sequence>
<dbReference type="GO" id="GO:0005634">
    <property type="term" value="C:nucleus"/>
    <property type="evidence" value="ECO:0007669"/>
    <property type="project" value="UniProtKB-SubCell"/>
</dbReference>
<dbReference type="InterPro" id="IPR002048">
    <property type="entry name" value="EF_hand_dom"/>
</dbReference>
<dbReference type="Gene3D" id="1.10.238.10">
    <property type="entry name" value="EF-hand"/>
    <property type="match status" value="1"/>
</dbReference>
<organism evidence="18 19">
    <name type="scientific">Cichlidogyrus casuarinus</name>
    <dbReference type="NCBI Taxonomy" id="1844966"/>
    <lineage>
        <taxon>Eukaryota</taxon>
        <taxon>Metazoa</taxon>
        <taxon>Spiralia</taxon>
        <taxon>Lophotrochozoa</taxon>
        <taxon>Platyhelminthes</taxon>
        <taxon>Monogenea</taxon>
        <taxon>Monopisthocotylea</taxon>
        <taxon>Dactylogyridea</taxon>
        <taxon>Ancyrocephalidae</taxon>
        <taxon>Cichlidogyrus</taxon>
    </lineage>
</organism>
<dbReference type="Pfam" id="PF13499">
    <property type="entry name" value="EF-hand_7"/>
    <property type="match status" value="1"/>
</dbReference>
<evidence type="ECO:0000313" key="18">
    <source>
        <dbReference type="EMBL" id="KAL3313938.1"/>
    </source>
</evidence>
<evidence type="ECO:0000256" key="9">
    <source>
        <dbReference type="ARBA" id="ARBA00022723"/>
    </source>
</evidence>
<keyword evidence="12" id="KW-0653">Protein transport</keyword>
<evidence type="ECO:0000256" key="8">
    <source>
        <dbReference type="ARBA" id="ARBA00022707"/>
    </source>
</evidence>
<dbReference type="InterPro" id="IPR018247">
    <property type="entry name" value="EF_Hand_1_Ca_BS"/>
</dbReference>
<dbReference type="PANTHER" id="PTHR46002">
    <property type="entry name" value="EG:114D9.1 PROTEIN-RELATED"/>
    <property type="match status" value="1"/>
</dbReference>
<evidence type="ECO:0000256" key="1">
    <source>
        <dbReference type="ARBA" id="ARBA00004123"/>
    </source>
</evidence>
<dbReference type="GO" id="GO:0015031">
    <property type="term" value="P:protein transport"/>
    <property type="evidence" value="ECO:0007669"/>
    <property type="project" value="UniProtKB-KW"/>
</dbReference>
<proteinExistence type="inferred from homology"/>
<reference evidence="18 19" key="1">
    <citation type="submission" date="2024-11" db="EMBL/GenBank/DDBJ databases">
        <title>Adaptive evolution of stress response genes in parasites aligns with host niche diversity.</title>
        <authorList>
            <person name="Hahn C."/>
            <person name="Resl P."/>
        </authorList>
    </citation>
    <scope>NUCLEOTIDE SEQUENCE [LARGE SCALE GENOMIC DNA]</scope>
    <source>
        <strain evidence="18">EGGRZ-B1_66</strain>
        <tissue evidence="18">Body</tissue>
    </source>
</reference>
<evidence type="ECO:0000256" key="10">
    <source>
        <dbReference type="ARBA" id="ARBA00022737"/>
    </source>
</evidence>
<keyword evidence="7" id="KW-0597">Phosphoprotein</keyword>
<comment type="similarity">
    <text evidence="16">Belongs to the calcineurin regulatory subunit family. CHP subfamily.</text>
</comment>
<protein>
    <submittedName>
        <fullName evidence="18">Ca2+-binding actin-bundling protein (Actinin), alpha chain (EF-Hand protein superfamily)</fullName>
    </submittedName>
</protein>
<keyword evidence="19" id="KW-1185">Reference proteome</keyword>
<dbReference type="AlphaFoldDB" id="A0ABD2Q3H7"/>
<accession>A0ABD2Q3H7</accession>
<dbReference type="GO" id="GO:0005886">
    <property type="term" value="C:plasma membrane"/>
    <property type="evidence" value="ECO:0007669"/>
    <property type="project" value="UniProtKB-SubCell"/>
</dbReference>
<keyword evidence="8" id="KW-0519">Myristate</keyword>
<dbReference type="Proteomes" id="UP001626550">
    <property type="component" value="Unassembled WGS sequence"/>
</dbReference>
<evidence type="ECO:0000256" key="12">
    <source>
        <dbReference type="ARBA" id="ARBA00022927"/>
    </source>
</evidence>
<keyword evidence="6" id="KW-0963">Cytoplasm</keyword>
<dbReference type="EMBL" id="JBJKFK010001148">
    <property type="protein sequence ID" value="KAL3313938.1"/>
    <property type="molecule type" value="Genomic_DNA"/>
</dbReference>
<dbReference type="CDD" id="cd00051">
    <property type="entry name" value="EFh"/>
    <property type="match status" value="1"/>
</dbReference>
<gene>
    <name evidence="18" type="primary">CHP1</name>
    <name evidence="18" type="ORF">Ciccas_007457</name>
</gene>
<evidence type="ECO:0000256" key="2">
    <source>
        <dbReference type="ARBA" id="ARBA00004236"/>
    </source>
</evidence>
<evidence type="ECO:0000256" key="3">
    <source>
        <dbReference type="ARBA" id="ARBA00004496"/>
    </source>
</evidence>
<evidence type="ECO:0000256" key="4">
    <source>
        <dbReference type="ARBA" id="ARBA00022448"/>
    </source>
</evidence>
<keyword evidence="13" id="KW-0472">Membrane</keyword>
<evidence type="ECO:0000256" key="15">
    <source>
        <dbReference type="ARBA" id="ARBA00023288"/>
    </source>
</evidence>
<dbReference type="InterPro" id="IPR011992">
    <property type="entry name" value="EF-hand-dom_pair"/>
</dbReference>
<evidence type="ECO:0000256" key="11">
    <source>
        <dbReference type="ARBA" id="ARBA00022837"/>
    </source>
</evidence>
<feature type="domain" description="EF-hand" evidence="17">
    <location>
        <begin position="113"/>
        <end position="148"/>
    </location>
</feature>
<evidence type="ECO:0000256" key="5">
    <source>
        <dbReference type="ARBA" id="ARBA00022475"/>
    </source>
</evidence>
<dbReference type="PROSITE" id="PS50222">
    <property type="entry name" value="EF_HAND_2"/>
    <property type="match status" value="2"/>
</dbReference>
<evidence type="ECO:0000313" key="19">
    <source>
        <dbReference type="Proteomes" id="UP001626550"/>
    </source>
</evidence>
<dbReference type="SUPFAM" id="SSF47473">
    <property type="entry name" value="EF-hand"/>
    <property type="match status" value="1"/>
</dbReference>
<keyword evidence="14" id="KW-0539">Nucleus</keyword>
<comment type="caution">
    <text evidence="18">The sequence shown here is derived from an EMBL/GenBank/DDBJ whole genome shotgun (WGS) entry which is preliminary data.</text>
</comment>
<dbReference type="GO" id="GO:0046872">
    <property type="term" value="F:metal ion binding"/>
    <property type="evidence" value="ECO:0007669"/>
    <property type="project" value="UniProtKB-KW"/>
</dbReference>
<evidence type="ECO:0000256" key="6">
    <source>
        <dbReference type="ARBA" id="ARBA00022490"/>
    </source>
</evidence>
<keyword evidence="5" id="KW-1003">Cell membrane</keyword>
<evidence type="ECO:0000256" key="7">
    <source>
        <dbReference type="ARBA" id="ARBA00022553"/>
    </source>
</evidence>